<keyword evidence="1" id="KW-0732">Signal</keyword>
<dbReference type="Proteomes" id="UP001595937">
    <property type="component" value="Unassembled WGS sequence"/>
</dbReference>
<dbReference type="PROSITE" id="PS51257">
    <property type="entry name" value="PROKAR_LIPOPROTEIN"/>
    <property type="match status" value="1"/>
</dbReference>
<accession>A0ABW0FFA0</accession>
<evidence type="ECO:0000256" key="1">
    <source>
        <dbReference type="SAM" id="SignalP"/>
    </source>
</evidence>
<organism evidence="2 3">
    <name type="scientific">Brachybacterium tyrofermentans</name>
    <dbReference type="NCBI Taxonomy" id="47848"/>
    <lineage>
        <taxon>Bacteria</taxon>
        <taxon>Bacillati</taxon>
        <taxon>Actinomycetota</taxon>
        <taxon>Actinomycetes</taxon>
        <taxon>Micrococcales</taxon>
        <taxon>Dermabacteraceae</taxon>
        <taxon>Brachybacterium</taxon>
    </lineage>
</organism>
<sequence>MITTRAVRAIALLAGSTLMLGACAMPSLSGLGGGPDLAATDVITLTHPQTMPDGYYGETTIEIGEHTLTERYVLPDGTEIYSVEQELSAEDRDHLEQATETYLDWEPSVPADERIDCMDAGLQTVEVSGSITHASSMQDCDPESPLRELNVLVRDSQGERVEQLARPAADWTVEFRPWAGDGPDESAPVETYALDGDGFAEGTYITAGNVPDGWGGSLTEQEDPYATTGTARFLAPWSLIGPVLADLNTLLLEHDPSTCEDPSGEVRVRYEGTQERTWTSQLCPGEPSEALVEELRGL</sequence>
<evidence type="ECO:0000313" key="3">
    <source>
        <dbReference type="Proteomes" id="UP001595937"/>
    </source>
</evidence>
<protein>
    <submittedName>
        <fullName evidence="2">Uncharacterized protein</fullName>
    </submittedName>
</protein>
<keyword evidence="3" id="KW-1185">Reference proteome</keyword>
<gene>
    <name evidence="2" type="ORF">ACFPK8_11195</name>
</gene>
<dbReference type="GeneID" id="303297997"/>
<feature type="signal peptide" evidence="1">
    <location>
        <begin position="1"/>
        <end position="24"/>
    </location>
</feature>
<dbReference type="EMBL" id="JBHSLN010000024">
    <property type="protein sequence ID" value="MFC5298077.1"/>
    <property type="molecule type" value="Genomic_DNA"/>
</dbReference>
<evidence type="ECO:0000313" key="2">
    <source>
        <dbReference type="EMBL" id="MFC5298077.1"/>
    </source>
</evidence>
<feature type="chain" id="PRO_5047500649" evidence="1">
    <location>
        <begin position="25"/>
        <end position="298"/>
    </location>
</feature>
<comment type="caution">
    <text evidence="2">The sequence shown here is derived from an EMBL/GenBank/DDBJ whole genome shotgun (WGS) entry which is preliminary data.</text>
</comment>
<reference evidence="3" key="1">
    <citation type="journal article" date="2019" name="Int. J. Syst. Evol. Microbiol.">
        <title>The Global Catalogue of Microorganisms (GCM) 10K type strain sequencing project: providing services to taxonomists for standard genome sequencing and annotation.</title>
        <authorList>
            <consortium name="The Broad Institute Genomics Platform"/>
            <consortium name="The Broad Institute Genome Sequencing Center for Infectious Disease"/>
            <person name="Wu L."/>
            <person name="Ma J."/>
        </authorList>
    </citation>
    <scope>NUCLEOTIDE SEQUENCE [LARGE SCALE GENOMIC DNA]</scope>
    <source>
        <strain evidence="3">CGMCC 1.16455</strain>
    </source>
</reference>
<proteinExistence type="predicted"/>
<name>A0ABW0FFA0_9MICO</name>
<dbReference type="RefSeq" id="WP_343924880.1">
    <property type="nucleotide sequence ID" value="NZ_BAAAIR010000043.1"/>
</dbReference>